<protein>
    <submittedName>
        <fullName evidence="3">Pentatricopeptide repeat-containing protein 1, mitochondrial</fullName>
    </submittedName>
</protein>
<feature type="compositionally biased region" description="Basic and acidic residues" evidence="2">
    <location>
        <begin position="155"/>
        <end position="170"/>
    </location>
</feature>
<feature type="region of interest" description="Disordered" evidence="2">
    <location>
        <begin position="52"/>
        <end position="89"/>
    </location>
</feature>
<dbReference type="PROSITE" id="PS51375">
    <property type="entry name" value="PPR"/>
    <property type="match status" value="1"/>
</dbReference>
<dbReference type="GO" id="GO:0005759">
    <property type="term" value="C:mitochondrial matrix"/>
    <property type="evidence" value="ECO:0007669"/>
    <property type="project" value="TreeGrafter"/>
</dbReference>
<dbReference type="Gene3D" id="1.25.40.10">
    <property type="entry name" value="Tetratricopeptide repeat domain"/>
    <property type="match status" value="3"/>
</dbReference>
<feature type="compositionally biased region" description="Polar residues" evidence="2">
    <location>
        <begin position="440"/>
        <end position="451"/>
    </location>
</feature>
<feature type="region of interest" description="Disordered" evidence="2">
    <location>
        <begin position="440"/>
        <end position="469"/>
    </location>
</feature>
<dbReference type="PANTHER" id="PTHR24014">
    <property type="entry name" value="2-OXOGLUTARATE AND IRON-DEPENDENT OXYGENASE DOMAIN-CONTAINING PROTEIN 2"/>
    <property type="match status" value="1"/>
</dbReference>
<dbReference type="GO" id="GO:0000049">
    <property type="term" value="F:tRNA binding"/>
    <property type="evidence" value="ECO:0007669"/>
    <property type="project" value="TreeGrafter"/>
</dbReference>
<dbReference type="Proteomes" id="UP000762676">
    <property type="component" value="Unassembled WGS sequence"/>
</dbReference>
<evidence type="ECO:0000313" key="3">
    <source>
        <dbReference type="EMBL" id="GFS01012.1"/>
    </source>
</evidence>
<reference evidence="3 4" key="1">
    <citation type="journal article" date="2021" name="Elife">
        <title>Chloroplast acquisition without the gene transfer in kleptoplastic sea slugs, Plakobranchus ocellatus.</title>
        <authorList>
            <person name="Maeda T."/>
            <person name="Takahashi S."/>
            <person name="Yoshida T."/>
            <person name="Shimamura S."/>
            <person name="Takaki Y."/>
            <person name="Nagai Y."/>
            <person name="Toyoda A."/>
            <person name="Suzuki Y."/>
            <person name="Arimoto A."/>
            <person name="Ishii H."/>
            <person name="Satoh N."/>
            <person name="Nishiyama T."/>
            <person name="Hasebe M."/>
            <person name="Maruyama T."/>
            <person name="Minagawa J."/>
            <person name="Obokata J."/>
            <person name="Shigenobu S."/>
        </authorList>
    </citation>
    <scope>NUCLEOTIDE SEQUENCE [LARGE SCALE GENOMIC DNA]</scope>
</reference>
<dbReference type="NCBIfam" id="TIGR00756">
    <property type="entry name" value="PPR"/>
    <property type="match status" value="1"/>
</dbReference>
<dbReference type="InterPro" id="IPR011990">
    <property type="entry name" value="TPR-like_helical_dom_sf"/>
</dbReference>
<dbReference type="PANTHER" id="PTHR24014:SF6">
    <property type="entry name" value="PENTATRICOPEPTIDE REPEAT-CONTAINING PROTEIN 1, MITOCHONDRIAL"/>
    <property type="match status" value="1"/>
</dbReference>
<gene>
    <name evidence="3" type="ORF">ElyMa_001085500</name>
</gene>
<comment type="caution">
    <text evidence="3">The sequence shown here is derived from an EMBL/GenBank/DDBJ whole genome shotgun (WGS) entry which is preliminary data.</text>
</comment>
<sequence>MTLQQYVYFIHKSHTQLLSKFCKNSVAGLFPCPLSKGLRRRTFSNEEIPSDAVDSYAENNHANSNQQRKGARRIPEIGKSRAGLTERQEKSIPASDSVYNSKWQKVQGSAAARKYFKNTFLKKYPDFIQEAGKTKDDGANLFNNLSHSALSSHENNGRKYKDERDPNERLGEMLPEDVDELRDRRLNIPLTRDGRIGKNAYYYNRKISILGRQGKIKEAISVFDHWMMLRDRVMPNKRTFTNLIGILGRVGYTEKAFELYTKMRNLGLDPKDQVYTALFNACANSPWTRESLKQAENLLSSLQNKGIELNLITLKAAAKAMAFCGNFPRAFTIMDEASTYMSLDAECFDHLLMACAADKQSGFCRALQVWQKMQQFNVEPQTNTFNLLIRSMRDCEIGDPDNFARVLGLNDKESKLSGQIQFLKAGQSLQLNGENHRQLTLQPGETGQSDQMHSRRDPTNMNISGRHWCPNKTNEDFTEGLVSKQESHNLFHDIPNFDRDMEEFLTQRDVLREKSDSVDMYEWWEEQPTDVQQQLETQLSLRGQLDWTDDVEFNTGTSDTAVSVECDKDSNSNVVPETVYSERASEGVACMLETERYPSLPHFEQVHKLSKVPVSQAGVNDEELLPVKKITTPALRLALLGGARKLVLHMSSTGAAPDVRTFSQLVPCLPSTEQAENDLLQLMQEMGVVPDVDLINDLMLKRNLRHDSKSAKELLPFMSKLGLVPNMRTYAALALTCLKEHEAHRLLLDMKAANLEPNSEIMGHFIYISRTNFSYKLHMLQKMEWMDLSPKPKTIAVIEKSIAITKKNIIQAEQKKDKSSYYLSSEYQENFRKFLNFYKLWLQRTTLHKTHHPWDAFQRNKDEKEGEIKTPAT</sequence>
<evidence type="ECO:0000313" key="4">
    <source>
        <dbReference type="Proteomes" id="UP000762676"/>
    </source>
</evidence>
<feature type="repeat" description="PPR" evidence="1">
    <location>
        <begin position="236"/>
        <end position="270"/>
    </location>
</feature>
<name>A0AAV4HUX5_9GAST</name>
<organism evidence="3 4">
    <name type="scientific">Elysia marginata</name>
    <dbReference type="NCBI Taxonomy" id="1093978"/>
    <lineage>
        <taxon>Eukaryota</taxon>
        <taxon>Metazoa</taxon>
        <taxon>Spiralia</taxon>
        <taxon>Lophotrochozoa</taxon>
        <taxon>Mollusca</taxon>
        <taxon>Gastropoda</taxon>
        <taxon>Heterobranchia</taxon>
        <taxon>Euthyneura</taxon>
        <taxon>Panpulmonata</taxon>
        <taxon>Sacoglossa</taxon>
        <taxon>Placobranchoidea</taxon>
        <taxon>Plakobranchidae</taxon>
        <taxon>Elysia</taxon>
    </lineage>
</organism>
<dbReference type="AlphaFoldDB" id="A0AAV4HUX5"/>
<evidence type="ECO:0000256" key="2">
    <source>
        <dbReference type="SAM" id="MobiDB-lite"/>
    </source>
</evidence>
<evidence type="ECO:0000256" key="1">
    <source>
        <dbReference type="PROSITE-ProRule" id="PRU00708"/>
    </source>
</evidence>
<dbReference type="InterPro" id="IPR002885">
    <property type="entry name" value="PPR_rpt"/>
</dbReference>
<dbReference type="EMBL" id="BMAT01002196">
    <property type="protein sequence ID" value="GFS01012.1"/>
    <property type="molecule type" value="Genomic_DNA"/>
</dbReference>
<keyword evidence="4" id="KW-1185">Reference proteome</keyword>
<accession>A0AAV4HUX5</accession>
<feature type="compositionally biased region" description="Basic and acidic residues" evidence="2">
    <location>
        <begin position="73"/>
        <end position="89"/>
    </location>
</feature>
<proteinExistence type="predicted"/>
<feature type="region of interest" description="Disordered" evidence="2">
    <location>
        <begin position="149"/>
        <end position="170"/>
    </location>
</feature>
<dbReference type="Pfam" id="PF13041">
    <property type="entry name" value="PPR_2"/>
    <property type="match status" value="1"/>
</dbReference>
<feature type="compositionally biased region" description="Polar residues" evidence="2">
    <location>
        <begin position="57"/>
        <end position="68"/>
    </location>
</feature>
<dbReference type="GO" id="GO:0042780">
    <property type="term" value="P:tRNA 3'-end processing"/>
    <property type="evidence" value="ECO:0007669"/>
    <property type="project" value="TreeGrafter"/>
</dbReference>